<evidence type="ECO:0000313" key="2">
    <source>
        <dbReference type="Proteomes" id="UP000503440"/>
    </source>
</evidence>
<evidence type="ECO:0000313" key="1">
    <source>
        <dbReference type="EMBL" id="QIC69878.1"/>
    </source>
</evidence>
<dbReference type="Proteomes" id="UP000503440">
    <property type="component" value="Chromosome"/>
</dbReference>
<dbReference type="PANTHER" id="PTHR21174">
    <property type="match status" value="1"/>
</dbReference>
<dbReference type="GO" id="GO:0016787">
    <property type="term" value="F:hydrolase activity"/>
    <property type="evidence" value="ECO:0007669"/>
    <property type="project" value="UniProtKB-KW"/>
</dbReference>
<name>A0A6C0Y168_9GAMM</name>
<dbReference type="Gene3D" id="1.10.3210.10">
    <property type="entry name" value="Hypothetical protein af1432"/>
    <property type="match status" value="1"/>
</dbReference>
<protein>
    <submittedName>
        <fullName evidence="1">Metal-dependent hydrolase</fullName>
    </submittedName>
</protein>
<dbReference type="PANTHER" id="PTHR21174:SF0">
    <property type="entry name" value="HD PHOSPHOHYDROLASE FAMILY PROTEIN-RELATED"/>
    <property type="match status" value="1"/>
</dbReference>
<dbReference type="InterPro" id="IPR009218">
    <property type="entry name" value="HD_phosphohydro"/>
</dbReference>
<accession>A0A6C0Y168</accession>
<dbReference type="PIRSF" id="PIRSF035170">
    <property type="entry name" value="HD_phosphohydro"/>
    <property type="match status" value="1"/>
</dbReference>
<reference evidence="1 2" key="1">
    <citation type="submission" date="2019-09" db="EMBL/GenBank/DDBJ databases">
        <title>Non-baumannii Acinetobacter spp. carrying blaNDM-1 isolated in China.</title>
        <authorList>
            <person name="Cui C."/>
            <person name="Chen C."/>
            <person name="Sun J."/>
            <person name="Liu Y."/>
        </authorList>
    </citation>
    <scope>NUCLEOTIDE SEQUENCE [LARGE SCALE GENOMIC DNA]</scope>
    <source>
        <strain evidence="1 2">B18</strain>
    </source>
</reference>
<dbReference type="AlphaFoldDB" id="A0A6C0Y168"/>
<dbReference type="SUPFAM" id="SSF109604">
    <property type="entry name" value="HD-domain/PDEase-like"/>
    <property type="match status" value="1"/>
</dbReference>
<dbReference type="RefSeq" id="WP_163145678.1">
    <property type="nucleotide sequence ID" value="NZ_CP044455.1"/>
</dbReference>
<keyword evidence="1" id="KW-0378">Hydrolase</keyword>
<gene>
    <name evidence="1" type="ORF">FSC09_05420</name>
</gene>
<dbReference type="EMBL" id="CP044455">
    <property type="protein sequence ID" value="QIC69878.1"/>
    <property type="molecule type" value="Genomic_DNA"/>
</dbReference>
<sequence length="214" mass="25062">MQPELADFQLYWQRCAQQFSLNRCQTQQLYARLLAAYSEPQRHYHGVQHILECLQHFDQIRAQLQQLSLVELALWFHDAVYHPKAQDNEAQSVVLCQQLCADFLTAAQLETVSRWILATRQHQPSDEPDLNALLDIDLAILAAPPARFAEYQQQIRQEYAWVEQQLYQPKRRAVLMQFYQMQPLYQTRYFQQHYEAQAKHNLAQALSAAGESAS</sequence>
<organism evidence="1 2">
    <name type="scientific">Acinetobacter indicus</name>
    <dbReference type="NCBI Taxonomy" id="756892"/>
    <lineage>
        <taxon>Bacteria</taxon>
        <taxon>Pseudomonadati</taxon>
        <taxon>Pseudomonadota</taxon>
        <taxon>Gammaproteobacteria</taxon>
        <taxon>Moraxellales</taxon>
        <taxon>Moraxellaceae</taxon>
        <taxon>Acinetobacter</taxon>
    </lineage>
</organism>
<proteinExistence type="predicted"/>